<dbReference type="AlphaFoldDB" id="A0A512BT16"/>
<keyword evidence="1" id="KW-0812">Transmembrane</keyword>
<gene>
    <name evidence="2" type="ORF">MAE02_28290</name>
</gene>
<evidence type="ECO:0000313" key="3">
    <source>
        <dbReference type="Proteomes" id="UP000321085"/>
    </source>
</evidence>
<name>A0A512BT16_9HYPH</name>
<sequence length="270" mass="29545">MTDERPIGEDDLQAYIDGRLMPARREEVEAYLAANPTAAAETALEAKHREALRARLAFKASEPIPARLRVANLMGAKRRAPRFRLASVAAAVAWLAIGLVCGALGSAWIRDGHLRPFTHGTNAAGDAITAYRTYVTERLHPVEVAADQEAHLVQWLSRRLGKPLVAPNLNQNGYRLMGGRLLPAGNQPAAMFMYEDGRGNRLTLYARSGDAEGSTAFRFENQDGVSAFSWIDDGLSYVVAGRIGREDLLTVAETIYKQFESQAPPGRSKL</sequence>
<feature type="transmembrane region" description="Helical" evidence="1">
    <location>
        <begin position="83"/>
        <end position="109"/>
    </location>
</feature>
<dbReference type="OrthoDB" id="7187254at2"/>
<dbReference type="RefSeq" id="WP_114185964.1">
    <property type="nucleotide sequence ID" value="NZ_BJYU01000037.1"/>
</dbReference>
<dbReference type="EMBL" id="BJYU01000037">
    <property type="protein sequence ID" value="GEO15133.1"/>
    <property type="molecule type" value="Genomic_DNA"/>
</dbReference>
<proteinExistence type="predicted"/>
<dbReference type="Proteomes" id="UP000321085">
    <property type="component" value="Unassembled WGS sequence"/>
</dbReference>
<evidence type="ECO:0000313" key="2">
    <source>
        <dbReference type="EMBL" id="GEO15133.1"/>
    </source>
</evidence>
<evidence type="ECO:0008006" key="4">
    <source>
        <dbReference type="Google" id="ProtNLM"/>
    </source>
</evidence>
<keyword evidence="1" id="KW-0472">Membrane</keyword>
<organism evidence="2 3">
    <name type="scientific">Microvirga aerophila</name>
    <dbReference type="NCBI Taxonomy" id="670291"/>
    <lineage>
        <taxon>Bacteria</taxon>
        <taxon>Pseudomonadati</taxon>
        <taxon>Pseudomonadota</taxon>
        <taxon>Alphaproteobacteria</taxon>
        <taxon>Hyphomicrobiales</taxon>
        <taxon>Methylobacteriaceae</taxon>
        <taxon>Microvirga</taxon>
    </lineage>
</organism>
<protein>
    <recommendedName>
        <fullName evidence="4">Anti-sigma factor</fullName>
    </recommendedName>
</protein>
<keyword evidence="1" id="KW-1133">Transmembrane helix</keyword>
<evidence type="ECO:0000256" key="1">
    <source>
        <dbReference type="SAM" id="Phobius"/>
    </source>
</evidence>
<accession>A0A512BT16</accession>
<reference evidence="2 3" key="1">
    <citation type="submission" date="2019-07" db="EMBL/GenBank/DDBJ databases">
        <title>Whole genome shotgun sequence of Microvirga aerophila NBRC 106136.</title>
        <authorList>
            <person name="Hosoyama A."/>
            <person name="Uohara A."/>
            <person name="Ohji S."/>
            <person name="Ichikawa N."/>
        </authorList>
    </citation>
    <scope>NUCLEOTIDE SEQUENCE [LARGE SCALE GENOMIC DNA]</scope>
    <source>
        <strain evidence="2 3">NBRC 106136</strain>
    </source>
</reference>
<keyword evidence="3" id="KW-1185">Reference proteome</keyword>
<comment type="caution">
    <text evidence="2">The sequence shown here is derived from an EMBL/GenBank/DDBJ whole genome shotgun (WGS) entry which is preliminary data.</text>
</comment>